<comment type="similarity">
    <text evidence="6">Belongs to the globin family.</text>
</comment>
<evidence type="ECO:0000256" key="1">
    <source>
        <dbReference type="ARBA" id="ARBA00022448"/>
    </source>
</evidence>
<dbReference type="InterPro" id="IPR000971">
    <property type="entry name" value="Globin"/>
</dbReference>
<evidence type="ECO:0000256" key="4">
    <source>
        <dbReference type="ARBA" id="ARBA00022723"/>
    </source>
</evidence>
<dbReference type="InterPro" id="IPR009050">
    <property type="entry name" value="Globin-like_sf"/>
</dbReference>
<sequence>MSNFRKTMGTIVSYILPTNTGRTDDPNPVTTLTSRDRYLVKTSWAKLMKNPTDSGVALLSLFFQKYPEYVELFPFKDIPASEFSSNTRFRAHANSVIYALSSVVDALNDTDLLIQILTKTGSTHVSRNVTPDGFNHLKESAIELFSALFKNDEVEAWKKTLNVAFSVILKGLENEQNTKA</sequence>
<keyword evidence="9" id="KW-1185">Reference proteome</keyword>
<organism evidence="8 9">
    <name type="scientific">Ceutorhynchus assimilis</name>
    <name type="common">cabbage seed weevil</name>
    <dbReference type="NCBI Taxonomy" id="467358"/>
    <lineage>
        <taxon>Eukaryota</taxon>
        <taxon>Metazoa</taxon>
        <taxon>Ecdysozoa</taxon>
        <taxon>Arthropoda</taxon>
        <taxon>Hexapoda</taxon>
        <taxon>Insecta</taxon>
        <taxon>Pterygota</taxon>
        <taxon>Neoptera</taxon>
        <taxon>Endopterygota</taxon>
        <taxon>Coleoptera</taxon>
        <taxon>Polyphaga</taxon>
        <taxon>Cucujiformia</taxon>
        <taxon>Curculionidae</taxon>
        <taxon>Ceutorhynchinae</taxon>
        <taxon>Ceutorhynchus</taxon>
    </lineage>
</organism>
<dbReference type="InterPro" id="IPR012292">
    <property type="entry name" value="Globin/Proto"/>
</dbReference>
<evidence type="ECO:0000256" key="2">
    <source>
        <dbReference type="ARBA" id="ARBA00022617"/>
    </source>
</evidence>
<dbReference type="PANTHER" id="PTHR47217">
    <property type="entry name" value="GLOBIN-LIKE PROTEIN"/>
    <property type="match status" value="1"/>
</dbReference>
<keyword evidence="4" id="KW-0479">Metal-binding</keyword>
<dbReference type="SUPFAM" id="SSF46458">
    <property type="entry name" value="Globin-like"/>
    <property type="match status" value="1"/>
</dbReference>
<name>A0A9N9MLD9_9CUCU</name>
<dbReference type="GO" id="GO:0046872">
    <property type="term" value="F:metal ion binding"/>
    <property type="evidence" value="ECO:0007669"/>
    <property type="project" value="UniProtKB-KW"/>
</dbReference>
<dbReference type="InterPro" id="IPR044399">
    <property type="entry name" value="Mb-like_M"/>
</dbReference>
<reference evidence="8" key="1">
    <citation type="submission" date="2022-01" db="EMBL/GenBank/DDBJ databases">
        <authorList>
            <person name="King R."/>
        </authorList>
    </citation>
    <scope>NUCLEOTIDE SEQUENCE</scope>
</reference>
<evidence type="ECO:0000313" key="8">
    <source>
        <dbReference type="EMBL" id="CAG9767109.1"/>
    </source>
</evidence>
<keyword evidence="1 6" id="KW-0813">Transport</keyword>
<proteinExistence type="inferred from homology"/>
<feature type="domain" description="Globin" evidence="7">
    <location>
        <begin position="31"/>
        <end position="173"/>
    </location>
</feature>
<dbReference type="Pfam" id="PF00042">
    <property type="entry name" value="Globin"/>
    <property type="match status" value="1"/>
</dbReference>
<keyword evidence="3 6" id="KW-0561">Oxygen transport</keyword>
<dbReference type="EMBL" id="OU892280">
    <property type="protein sequence ID" value="CAG9767109.1"/>
    <property type="molecule type" value="Genomic_DNA"/>
</dbReference>
<evidence type="ECO:0000256" key="5">
    <source>
        <dbReference type="ARBA" id="ARBA00023004"/>
    </source>
</evidence>
<dbReference type="Proteomes" id="UP001152799">
    <property type="component" value="Chromosome 4"/>
</dbReference>
<dbReference type="GO" id="GO:0005344">
    <property type="term" value="F:oxygen carrier activity"/>
    <property type="evidence" value="ECO:0007669"/>
    <property type="project" value="UniProtKB-KW"/>
</dbReference>
<dbReference type="AlphaFoldDB" id="A0A9N9MLD9"/>
<dbReference type="GO" id="GO:0020037">
    <property type="term" value="F:heme binding"/>
    <property type="evidence" value="ECO:0007669"/>
    <property type="project" value="InterPro"/>
</dbReference>
<dbReference type="Gene3D" id="1.10.490.10">
    <property type="entry name" value="Globins"/>
    <property type="match status" value="1"/>
</dbReference>
<protein>
    <recommendedName>
        <fullName evidence="7">Globin domain-containing protein</fullName>
    </recommendedName>
</protein>
<evidence type="ECO:0000313" key="9">
    <source>
        <dbReference type="Proteomes" id="UP001152799"/>
    </source>
</evidence>
<evidence type="ECO:0000259" key="7">
    <source>
        <dbReference type="PROSITE" id="PS01033"/>
    </source>
</evidence>
<dbReference type="PROSITE" id="PS01033">
    <property type="entry name" value="GLOBIN"/>
    <property type="match status" value="1"/>
</dbReference>
<dbReference type="PANTHER" id="PTHR47217:SF1">
    <property type="entry name" value="GLOBIN-LIKE PROTEIN"/>
    <property type="match status" value="1"/>
</dbReference>
<dbReference type="CDD" id="cd01040">
    <property type="entry name" value="Mb-like"/>
    <property type="match status" value="1"/>
</dbReference>
<dbReference type="GO" id="GO:0019825">
    <property type="term" value="F:oxygen binding"/>
    <property type="evidence" value="ECO:0007669"/>
    <property type="project" value="InterPro"/>
</dbReference>
<gene>
    <name evidence="8" type="ORF">CEUTPL_LOCUS7676</name>
</gene>
<keyword evidence="5" id="KW-0408">Iron</keyword>
<dbReference type="OrthoDB" id="436496at2759"/>
<evidence type="ECO:0000256" key="3">
    <source>
        <dbReference type="ARBA" id="ARBA00022621"/>
    </source>
</evidence>
<accession>A0A9N9MLD9</accession>
<evidence type="ECO:0000256" key="6">
    <source>
        <dbReference type="RuleBase" id="RU000356"/>
    </source>
</evidence>
<keyword evidence="2 6" id="KW-0349">Heme</keyword>